<dbReference type="GO" id="GO:0030973">
    <property type="term" value="F:molybdate ion binding"/>
    <property type="evidence" value="ECO:0007669"/>
    <property type="project" value="UniProtKB-ARBA"/>
</dbReference>
<evidence type="ECO:0000256" key="2">
    <source>
        <dbReference type="ARBA" id="ARBA00022505"/>
    </source>
</evidence>
<dbReference type="RefSeq" id="WP_073076203.1">
    <property type="nucleotide sequence ID" value="NZ_FQXV01000001.1"/>
</dbReference>
<organism evidence="7 8">
    <name type="scientific">Sporobacter termitidis DSM 10068</name>
    <dbReference type="NCBI Taxonomy" id="1123282"/>
    <lineage>
        <taxon>Bacteria</taxon>
        <taxon>Bacillati</taxon>
        <taxon>Bacillota</taxon>
        <taxon>Clostridia</taxon>
        <taxon>Eubacteriales</taxon>
        <taxon>Oscillospiraceae</taxon>
        <taxon>Sporobacter</taxon>
    </lineage>
</organism>
<feature type="chain" id="PRO_5012883848" evidence="5">
    <location>
        <begin position="28"/>
        <end position="375"/>
    </location>
</feature>
<name>A0A1M5UUA0_9FIRM</name>
<dbReference type="AlphaFoldDB" id="A0A1M5UUA0"/>
<comment type="similarity">
    <text evidence="1">Belongs to the bacterial solute-binding protein ModA family.</text>
</comment>
<dbReference type="InterPro" id="IPR050682">
    <property type="entry name" value="ModA/WtpA"/>
</dbReference>
<dbReference type="Gene3D" id="3.30.457.10">
    <property type="entry name" value="Copper amine oxidase-like, N-terminal domain"/>
    <property type="match status" value="1"/>
</dbReference>
<sequence length="375" mass="39792">MKKFKKLLTILTAVALVFSLSAIMASAAAVTVAVDGKPVSISASYGAPYVDSANRTQIPIRAISETLGATVSWDQSAQTAVIDGNIKIKLGASTISTPSGSVTMDTTAVASNGRIYVPFRFLCQALGYDVDYTTSGGNTTVNIVTKVELTINAAASLTDAMNEVAKLYNAEKPNTKLTFNYDASGTLRKQIEQGAPVDLFFSADTKNMDTLKNEGLAVNTTIKNLLGNDLVLVVPKNSTLKISTFADVATSAVKMIALGDTTSVPAGTYAKETFTYYNVWDEVQKKATFDNNVRTVLTHVASGNVDCGVVYRTDALTEPDVKIVCTAIDASHTPIVYPGAVVKASAHQVAAADFMNFMSTSAAKAVFEKYGFKTF</sequence>
<dbReference type="GO" id="GO:0015689">
    <property type="term" value="P:molybdate ion transport"/>
    <property type="evidence" value="ECO:0007669"/>
    <property type="project" value="InterPro"/>
</dbReference>
<dbReference type="InterPro" id="IPR005950">
    <property type="entry name" value="ModA"/>
</dbReference>
<evidence type="ECO:0000313" key="8">
    <source>
        <dbReference type="Proteomes" id="UP000183995"/>
    </source>
</evidence>
<dbReference type="PANTHER" id="PTHR30632:SF0">
    <property type="entry name" value="SULFATE-BINDING PROTEIN"/>
    <property type="match status" value="1"/>
</dbReference>
<dbReference type="Pfam" id="PF13531">
    <property type="entry name" value="SBP_bac_11"/>
    <property type="match status" value="1"/>
</dbReference>
<dbReference type="InterPro" id="IPR041879">
    <property type="entry name" value="YvgL-like_PBP2"/>
</dbReference>
<evidence type="ECO:0000256" key="3">
    <source>
        <dbReference type="ARBA" id="ARBA00022723"/>
    </source>
</evidence>
<proteinExistence type="inferred from homology"/>
<dbReference type="SUPFAM" id="SSF55383">
    <property type="entry name" value="Copper amine oxidase, domain N"/>
    <property type="match status" value="1"/>
</dbReference>
<evidence type="ECO:0000256" key="5">
    <source>
        <dbReference type="SAM" id="SignalP"/>
    </source>
</evidence>
<dbReference type="Proteomes" id="UP000183995">
    <property type="component" value="Unassembled WGS sequence"/>
</dbReference>
<evidence type="ECO:0000313" key="7">
    <source>
        <dbReference type="EMBL" id="SHH66627.1"/>
    </source>
</evidence>
<keyword evidence="2" id="KW-0500">Molybdenum</keyword>
<accession>A0A1M5UUA0</accession>
<evidence type="ECO:0000256" key="1">
    <source>
        <dbReference type="ARBA" id="ARBA00009175"/>
    </source>
</evidence>
<dbReference type="CDD" id="cd13537">
    <property type="entry name" value="PBP2_YvgL_like"/>
    <property type="match status" value="1"/>
</dbReference>
<dbReference type="SUPFAM" id="SSF53850">
    <property type="entry name" value="Periplasmic binding protein-like II"/>
    <property type="match status" value="1"/>
</dbReference>
<dbReference type="InterPro" id="IPR012854">
    <property type="entry name" value="Cu_amine_oxidase-like_N"/>
</dbReference>
<dbReference type="InterPro" id="IPR036582">
    <property type="entry name" value="Mao_N_sf"/>
</dbReference>
<dbReference type="FunFam" id="3.40.190.10:FF:000035">
    <property type="entry name" value="Molybdate ABC transporter substrate-binding protein"/>
    <property type="match status" value="1"/>
</dbReference>
<feature type="signal peptide" evidence="5">
    <location>
        <begin position="1"/>
        <end position="27"/>
    </location>
</feature>
<feature type="domain" description="Copper amine oxidase-like N-terminal" evidence="6">
    <location>
        <begin position="34"/>
        <end position="136"/>
    </location>
</feature>
<keyword evidence="8" id="KW-1185">Reference proteome</keyword>
<dbReference type="NCBIfam" id="TIGR01256">
    <property type="entry name" value="modA"/>
    <property type="match status" value="1"/>
</dbReference>
<evidence type="ECO:0000256" key="4">
    <source>
        <dbReference type="ARBA" id="ARBA00022729"/>
    </source>
</evidence>
<keyword evidence="3" id="KW-0479">Metal-binding</keyword>
<protein>
    <submittedName>
        <fullName evidence="7">Molybdenum ABC transporter, molybdate-binding protein</fullName>
    </submittedName>
</protein>
<dbReference type="OrthoDB" id="9785015at2"/>
<dbReference type="GO" id="GO:0046872">
    <property type="term" value="F:metal ion binding"/>
    <property type="evidence" value="ECO:0007669"/>
    <property type="project" value="UniProtKB-KW"/>
</dbReference>
<dbReference type="EMBL" id="FQXV01000001">
    <property type="protein sequence ID" value="SHH66627.1"/>
    <property type="molecule type" value="Genomic_DNA"/>
</dbReference>
<dbReference type="GO" id="GO:1901359">
    <property type="term" value="F:tungstate binding"/>
    <property type="evidence" value="ECO:0007669"/>
    <property type="project" value="UniProtKB-ARBA"/>
</dbReference>
<dbReference type="Pfam" id="PF07833">
    <property type="entry name" value="Cu_amine_oxidN1"/>
    <property type="match status" value="1"/>
</dbReference>
<keyword evidence="4 5" id="KW-0732">Signal</keyword>
<evidence type="ECO:0000259" key="6">
    <source>
        <dbReference type="Pfam" id="PF07833"/>
    </source>
</evidence>
<gene>
    <name evidence="7" type="ORF">SAMN02745823_00684</name>
</gene>
<reference evidence="7 8" key="1">
    <citation type="submission" date="2016-11" db="EMBL/GenBank/DDBJ databases">
        <authorList>
            <person name="Jaros S."/>
            <person name="Januszkiewicz K."/>
            <person name="Wedrychowicz H."/>
        </authorList>
    </citation>
    <scope>NUCLEOTIDE SEQUENCE [LARGE SCALE GENOMIC DNA]</scope>
    <source>
        <strain evidence="7 8">DSM 10068</strain>
    </source>
</reference>
<dbReference type="PANTHER" id="PTHR30632">
    <property type="entry name" value="MOLYBDATE-BINDING PERIPLASMIC PROTEIN"/>
    <property type="match status" value="1"/>
</dbReference>
<dbReference type="Gene3D" id="3.40.190.10">
    <property type="entry name" value="Periplasmic binding protein-like II"/>
    <property type="match status" value="2"/>
</dbReference>
<dbReference type="STRING" id="1123282.SAMN02745823_00684"/>